<evidence type="ECO:0000313" key="2">
    <source>
        <dbReference type="Proteomes" id="UP000289784"/>
    </source>
</evidence>
<dbReference type="AlphaFoldDB" id="A0A4Q1JX07"/>
<organism evidence="1 2">
    <name type="scientific">Pseudoxanthomonas composti</name>
    <dbReference type="NCBI Taxonomy" id="2137479"/>
    <lineage>
        <taxon>Bacteria</taxon>
        <taxon>Pseudomonadati</taxon>
        <taxon>Pseudomonadota</taxon>
        <taxon>Gammaproteobacteria</taxon>
        <taxon>Lysobacterales</taxon>
        <taxon>Lysobacteraceae</taxon>
        <taxon>Pseudoxanthomonas</taxon>
    </lineage>
</organism>
<dbReference type="EMBL" id="SAWZ01000002">
    <property type="protein sequence ID" value="RXR07166.1"/>
    <property type="molecule type" value="Genomic_DNA"/>
</dbReference>
<protein>
    <submittedName>
        <fullName evidence="1">DUF1993 domain-containing protein</fullName>
    </submittedName>
</protein>
<dbReference type="OrthoDB" id="338237at2"/>
<dbReference type="Gene3D" id="1.20.120.450">
    <property type="entry name" value="dinb family like domain"/>
    <property type="match status" value="1"/>
</dbReference>
<name>A0A4Q1JX07_9GAMM</name>
<dbReference type="PANTHER" id="PTHR36922:SF1">
    <property type="entry name" value="DUF1993 DOMAIN-CONTAINING PROTEIN"/>
    <property type="match status" value="1"/>
</dbReference>
<keyword evidence="2" id="KW-1185">Reference proteome</keyword>
<proteinExistence type="predicted"/>
<dbReference type="InterPro" id="IPR034660">
    <property type="entry name" value="DinB/YfiT-like"/>
</dbReference>
<reference evidence="1 2" key="1">
    <citation type="submission" date="2019-01" db="EMBL/GenBank/DDBJ databases">
        <title>Pseudoxanthomonas composti sp. nov., isolated from compost.</title>
        <authorList>
            <person name="Yang G."/>
        </authorList>
    </citation>
    <scope>NUCLEOTIDE SEQUENCE [LARGE SCALE GENOMIC DNA]</scope>
    <source>
        <strain evidence="1 2">GSS15</strain>
    </source>
</reference>
<dbReference type="PANTHER" id="PTHR36922">
    <property type="entry name" value="BLL2446 PROTEIN"/>
    <property type="match status" value="1"/>
</dbReference>
<dbReference type="Pfam" id="PF09351">
    <property type="entry name" value="DUF1993"/>
    <property type="match status" value="1"/>
</dbReference>
<dbReference type="InterPro" id="IPR018531">
    <property type="entry name" value="DUF1993"/>
</dbReference>
<dbReference type="SUPFAM" id="SSF109854">
    <property type="entry name" value="DinB/YfiT-like putative metalloenzymes"/>
    <property type="match status" value="1"/>
</dbReference>
<comment type="caution">
    <text evidence="1">The sequence shown here is derived from an EMBL/GenBank/DDBJ whole genome shotgun (WGS) entry which is preliminary data.</text>
</comment>
<dbReference type="RefSeq" id="WP_129469981.1">
    <property type="nucleotide sequence ID" value="NZ_SAWZ01000002.1"/>
</dbReference>
<gene>
    <name evidence="1" type="ORF">EPA99_04400</name>
</gene>
<accession>A0A4Q1JX07</accession>
<sequence length="172" mass="18548">MALSLHEASIQPLIRGLGRLSHLLTRASQHLAETGTLESTLLQARLAEDMLPLVAQVQRASDTAKFSGQRLSGLSAPPMPDTEQSLPELIARLDKTVEYLRTLQPSTLDANEAAGITLKAGGQQVAMDTHEYLTAFALPNFYFHLAIAHGILRQQGVPVGKLDYLGPMGTPV</sequence>
<evidence type="ECO:0000313" key="1">
    <source>
        <dbReference type="EMBL" id="RXR07166.1"/>
    </source>
</evidence>
<dbReference type="Proteomes" id="UP000289784">
    <property type="component" value="Unassembled WGS sequence"/>
</dbReference>